<comment type="subcellular location">
    <subcellularLocation>
        <location evidence="9">Cytoplasm</location>
    </subcellularLocation>
</comment>
<comment type="cofactor">
    <cofactor evidence="9">
        <name>Co(2+)</name>
        <dbReference type="ChEBI" id="CHEBI:48828"/>
    </cofactor>
    <cofactor evidence="9">
        <name>Zn(2+)</name>
        <dbReference type="ChEBI" id="CHEBI:29105"/>
    </cofactor>
    <cofactor evidence="9">
        <name>Mn(2+)</name>
        <dbReference type="ChEBI" id="CHEBI:29035"/>
    </cofactor>
    <cofactor evidence="9">
        <name>Fe(2+)</name>
        <dbReference type="ChEBI" id="CHEBI:29033"/>
    </cofactor>
    <text evidence="9">Binds 2 divalent metal cations per subunit. Has a high-affinity and a low affinity metal-binding site. The true nature of the physiological cofactor is under debate. The enzyme is active with cobalt, zinc, manganese or divalent iron ions. Most likely, methionine aminopeptidases function as mononuclear Fe(2+)-metalloproteases under physiological conditions, and the catalytically relevant metal-binding site has been assigned to the histidine-containing high-affinity site.</text>
</comment>
<comment type="similarity">
    <text evidence="9">Belongs to the peptidase M24A family. Methionine aminopeptidase eukaryotic type 2 subfamily.</text>
</comment>
<evidence type="ECO:0000256" key="2">
    <source>
        <dbReference type="ARBA" id="ARBA00001936"/>
    </source>
</evidence>
<accession>A0A9P5SBU6</accession>
<feature type="domain" description="Peptidase M24" evidence="12">
    <location>
        <begin position="200"/>
        <end position="396"/>
    </location>
</feature>
<keyword evidence="5 9" id="KW-0963">Cytoplasm</keyword>
<evidence type="ECO:0000256" key="9">
    <source>
        <dbReference type="HAMAP-Rule" id="MF_03175"/>
    </source>
</evidence>
<keyword evidence="14" id="KW-1185">Reference proteome</keyword>
<feature type="binding site" evidence="9">
    <location>
        <position position="491"/>
    </location>
    <ligand>
        <name>a divalent metal cation</name>
        <dbReference type="ChEBI" id="CHEBI:60240"/>
        <label>2</label>
        <note>catalytic</note>
    </ligand>
</feature>
<evidence type="ECO:0000313" key="14">
    <source>
        <dbReference type="Proteomes" id="UP000696485"/>
    </source>
</evidence>
<evidence type="ECO:0000256" key="10">
    <source>
        <dbReference type="RuleBase" id="RU003653"/>
    </source>
</evidence>
<dbReference type="HAMAP" id="MF_03175">
    <property type="entry name" value="MetAP_2_euk"/>
    <property type="match status" value="1"/>
</dbReference>
<dbReference type="PANTHER" id="PTHR45777:SF2">
    <property type="entry name" value="METHIONINE AMINOPEPTIDASE 2"/>
    <property type="match status" value="1"/>
</dbReference>
<evidence type="ECO:0000256" key="1">
    <source>
        <dbReference type="ARBA" id="ARBA00000294"/>
    </source>
</evidence>
<feature type="binding site" evidence="9">
    <location>
        <position position="293"/>
    </location>
    <ligand>
        <name>a divalent metal cation</name>
        <dbReference type="ChEBI" id="CHEBI:60240"/>
        <label>2</label>
        <note>catalytic</note>
    </ligand>
</feature>
<feature type="compositionally biased region" description="Basic residues" evidence="11">
    <location>
        <begin position="133"/>
        <end position="146"/>
    </location>
</feature>
<gene>
    <name evidence="13" type="primary">METAP2</name>
    <name evidence="13" type="ORF">BG006_011504</name>
</gene>
<comment type="caution">
    <text evidence="13">The sequence shown here is derived from an EMBL/GenBank/DDBJ whole genome shotgun (WGS) entry which is preliminary data.</text>
</comment>
<dbReference type="PRINTS" id="PR00599">
    <property type="entry name" value="MAPEPTIDASE"/>
</dbReference>
<dbReference type="GO" id="GO:0005737">
    <property type="term" value="C:cytoplasm"/>
    <property type="evidence" value="ECO:0007669"/>
    <property type="project" value="UniProtKB-SubCell"/>
</dbReference>
<feature type="compositionally biased region" description="Acidic residues" evidence="11">
    <location>
        <begin position="110"/>
        <end position="125"/>
    </location>
</feature>
<feature type="binding site" evidence="9">
    <location>
        <position position="282"/>
    </location>
    <ligand>
        <name>a divalent metal cation</name>
        <dbReference type="ChEBI" id="CHEBI:60240"/>
        <label>1</label>
    </ligand>
</feature>
<feature type="binding site" evidence="9">
    <location>
        <position position="370"/>
    </location>
    <ligand>
        <name>substrate</name>
    </ligand>
</feature>
<dbReference type="GO" id="GO:0004239">
    <property type="term" value="F:initiator methionyl aminopeptidase activity"/>
    <property type="evidence" value="ECO:0007669"/>
    <property type="project" value="UniProtKB-UniRule"/>
</dbReference>
<evidence type="ECO:0000256" key="7">
    <source>
        <dbReference type="ARBA" id="ARBA00022723"/>
    </source>
</evidence>
<evidence type="ECO:0000313" key="13">
    <source>
        <dbReference type="EMBL" id="KAF9324972.1"/>
    </source>
</evidence>
<feature type="binding site" evidence="9">
    <location>
        <position position="262"/>
    </location>
    <ligand>
        <name>substrate</name>
    </ligand>
</feature>
<dbReference type="CDD" id="cd01088">
    <property type="entry name" value="MetAP2"/>
    <property type="match status" value="1"/>
</dbReference>
<dbReference type="EC" id="3.4.11.18" evidence="9"/>
<feature type="region of interest" description="Disordered" evidence="11">
    <location>
        <begin position="100"/>
        <end position="160"/>
    </location>
</feature>
<evidence type="ECO:0000256" key="4">
    <source>
        <dbReference type="ARBA" id="ARBA00022438"/>
    </source>
</evidence>
<keyword evidence="6 9" id="KW-0645">Protease</keyword>
<organism evidence="13 14">
    <name type="scientific">Podila minutissima</name>
    <dbReference type="NCBI Taxonomy" id="64525"/>
    <lineage>
        <taxon>Eukaryota</taxon>
        <taxon>Fungi</taxon>
        <taxon>Fungi incertae sedis</taxon>
        <taxon>Mucoromycota</taxon>
        <taxon>Mortierellomycotina</taxon>
        <taxon>Mortierellomycetes</taxon>
        <taxon>Mortierellales</taxon>
        <taxon>Mortierellaceae</taxon>
        <taxon>Podila</taxon>
    </lineage>
</organism>
<dbReference type="SUPFAM" id="SSF46785">
    <property type="entry name" value="Winged helix' DNA-binding domain"/>
    <property type="match status" value="1"/>
</dbReference>
<dbReference type="InterPro" id="IPR001714">
    <property type="entry name" value="Pept_M24_MAP"/>
</dbReference>
<dbReference type="EMBL" id="JAAAUY010000998">
    <property type="protein sequence ID" value="KAF9324972.1"/>
    <property type="molecule type" value="Genomic_DNA"/>
</dbReference>
<keyword evidence="8 9" id="KW-0378">Hydrolase</keyword>
<proteinExistence type="inferred from homology"/>
<feature type="binding site" evidence="9">
    <location>
        <position position="362"/>
    </location>
    <ligand>
        <name>a divalent metal cation</name>
        <dbReference type="ChEBI" id="CHEBI:60240"/>
        <label>2</label>
        <note>catalytic</note>
    </ligand>
</feature>
<comment type="cofactor">
    <cofactor evidence="2">
        <name>Mn(2+)</name>
        <dbReference type="ChEBI" id="CHEBI:29035"/>
    </cofactor>
</comment>
<comment type="cofactor">
    <cofactor evidence="3">
        <name>Fe(2+)</name>
        <dbReference type="ChEBI" id="CHEBI:29033"/>
    </cofactor>
</comment>
<evidence type="ECO:0000256" key="8">
    <source>
        <dbReference type="ARBA" id="ARBA00022801"/>
    </source>
</evidence>
<dbReference type="Gene3D" id="3.90.230.10">
    <property type="entry name" value="Creatinase/methionine aminopeptidase superfamily"/>
    <property type="match status" value="1"/>
</dbReference>
<dbReference type="InterPro" id="IPR036390">
    <property type="entry name" value="WH_DNA-bd_sf"/>
</dbReference>
<dbReference type="AlphaFoldDB" id="A0A9P5SBU6"/>
<evidence type="ECO:0000256" key="11">
    <source>
        <dbReference type="SAM" id="MobiDB-lite"/>
    </source>
</evidence>
<feature type="binding site" evidence="9">
    <location>
        <position position="293"/>
    </location>
    <ligand>
        <name>a divalent metal cation</name>
        <dbReference type="ChEBI" id="CHEBI:60240"/>
        <label>1</label>
    </ligand>
</feature>
<comment type="function">
    <text evidence="9 10">Cotranslationally removes the N-terminal methionine from nascent proteins. The N-terminal methionine is often cleaved when the second residue in the primary sequence is small and uncharged (Met-Ala-, Cys, Gly, Pro, Ser, Thr, or Val).</text>
</comment>
<dbReference type="GO" id="GO:0070006">
    <property type="term" value="F:metalloaminopeptidase activity"/>
    <property type="evidence" value="ECO:0007669"/>
    <property type="project" value="UniProtKB-UniRule"/>
</dbReference>
<protein>
    <recommendedName>
        <fullName evidence="9">Methionine aminopeptidase 2</fullName>
        <shortName evidence="9">MAP 2</shortName>
        <shortName evidence="9">MetAP 2</shortName>
        <ecNumber evidence="9">3.4.11.18</ecNumber>
    </recommendedName>
    <alternativeName>
        <fullName evidence="9">Peptidase M</fullName>
    </alternativeName>
</protein>
<keyword evidence="4 9" id="KW-0031">Aminopeptidase</keyword>
<dbReference type="InterPro" id="IPR000994">
    <property type="entry name" value="Pept_M24"/>
</dbReference>
<feature type="binding site" evidence="9">
    <location>
        <position position="491"/>
    </location>
    <ligand>
        <name>a divalent metal cation</name>
        <dbReference type="ChEBI" id="CHEBI:60240"/>
        <label>1</label>
    </ligand>
</feature>
<evidence type="ECO:0000259" key="12">
    <source>
        <dbReference type="Pfam" id="PF00557"/>
    </source>
</evidence>
<dbReference type="InterPro" id="IPR036005">
    <property type="entry name" value="Creatinase/aminopeptidase-like"/>
</dbReference>
<reference evidence="13" key="1">
    <citation type="journal article" date="2020" name="Fungal Divers.">
        <title>Resolving the Mortierellaceae phylogeny through synthesis of multi-gene phylogenetics and phylogenomics.</title>
        <authorList>
            <person name="Vandepol N."/>
            <person name="Liber J."/>
            <person name="Desiro A."/>
            <person name="Na H."/>
            <person name="Kennedy M."/>
            <person name="Barry K."/>
            <person name="Grigoriev I.V."/>
            <person name="Miller A.N."/>
            <person name="O'Donnell K."/>
            <person name="Stajich J.E."/>
            <person name="Bonito G."/>
        </authorList>
    </citation>
    <scope>NUCLEOTIDE SEQUENCE</scope>
    <source>
        <strain evidence="13">NVP1</strain>
    </source>
</reference>
<dbReference type="InterPro" id="IPR050247">
    <property type="entry name" value="Met_Aminopeptidase_Type2"/>
</dbReference>
<dbReference type="Proteomes" id="UP000696485">
    <property type="component" value="Unassembled WGS sequence"/>
</dbReference>
<evidence type="ECO:0000256" key="6">
    <source>
        <dbReference type="ARBA" id="ARBA00022670"/>
    </source>
</evidence>
<evidence type="ECO:0000256" key="5">
    <source>
        <dbReference type="ARBA" id="ARBA00022490"/>
    </source>
</evidence>
<evidence type="ECO:0000256" key="3">
    <source>
        <dbReference type="ARBA" id="ARBA00001954"/>
    </source>
</evidence>
<dbReference type="Gene3D" id="1.10.10.10">
    <property type="entry name" value="Winged helix-like DNA-binding domain superfamily/Winged helix DNA-binding domain"/>
    <property type="match status" value="1"/>
</dbReference>
<dbReference type="GO" id="GO:0006508">
    <property type="term" value="P:proteolysis"/>
    <property type="evidence" value="ECO:0007669"/>
    <property type="project" value="UniProtKB-KW"/>
</dbReference>
<comment type="catalytic activity">
    <reaction evidence="1 9 10">
        <text>Release of N-terminal amino acids, preferentially methionine, from peptides and arylamides.</text>
        <dbReference type="EC" id="3.4.11.18"/>
    </reaction>
</comment>
<dbReference type="NCBIfam" id="TIGR00501">
    <property type="entry name" value="met_pdase_II"/>
    <property type="match status" value="1"/>
</dbReference>
<dbReference type="Pfam" id="PF00557">
    <property type="entry name" value="Peptidase_M24"/>
    <property type="match status" value="1"/>
</dbReference>
<dbReference type="GO" id="GO:0046872">
    <property type="term" value="F:metal ion binding"/>
    <property type="evidence" value="ECO:0007669"/>
    <property type="project" value="UniProtKB-UniRule"/>
</dbReference>
<dbReference type="PANTHER" id="PTHR45777">
    <property type="entry name" value="METHIONINE AMINOPEPTIDASE 2"/>
    <property type="match status" value="1"/>
</dbReference>
<dbReference type="InterPro" id="IPR036388">
    <property type="entry name" value="WH-like_DNA-bd_sf"/>
</dbReference>
<keyword evidence="7 9" id="KW-0479">Metal-binding</keyword>
<sequence length="510" mass="56888">MLASDAKSGSLDGDNCGSFHELSLRIGYFRKQNSRPSALDRRLGYEWRTTTACRDLALRVTGIEVTPNQDLANDLKKKAAIGVPEATNRMKDSGHLVTIDAIKVESNDNKEEEDDGGEDDGEEEEKTGLTGAAKKKKKKSNKKKKIKQTEPPTIPLSTIFPSKIYPEGELSEYKDDNLWRTTSEEKRALEKQNFDQYNDARRAAEVHRQVRQYARRTIKPGMTMIEICEMIENGTRNLVEANGFDSGIAFPTGCSLNHVAAHYTPNAGDKTVIQYGDVCKIDFGVHVGGRIVDSAFTLTFDPVYDNLLAAVRDATNTGVREAGIDVRMGDIGAAIQEVMESYEVEIGGKTYPVKPIRNLTGHSIDLYKIHGTKSVPIVNNGDPTKMEEGDYFAIETFGSTGRGIVRTDMECSHYSRAYDVPKTIPIRLARAKTLFDTINREFGTLPFCRRYLDRLGEDKYLLALRSLVDSGHVNAHPPLVDVKGSFTAQYEHTFVLRPTRKEVLSRGDDY</sequence>
<dbReference type="SUPFAM" id="SSF55920">
    <property type="entry name" value="Creatinase/aminopeptidase"/>
    <property type="match status" value="1"/>
</dbReference>
<dbReference type="InterPro" id="IPR002468">
    <property type="entry name" value="Pept_M24A_MAP2"/>
</dbReference>
<name>A0A9P5SBU6_9FUNG</name>
<feature type="binding site" evidence="9">
    <location>
        <position position="395"/>
    </location>
    <ligand>
        <name>a divalent metal cation</name>
        <dbReference type="ChEBI" id="CHEBI:60240"/>
        <label>2</label>
        <note>catalytic</note>
    </ligand>
</feature>